<feature type="compositionally biased region" description="Basic residues" evidence="1">
    <location>
        <begin position="139"/>
        <end position="151"/>
    </location>
</feature>
<dbReference type="Proteomes" id="UP000193689">
    <property type="component" value="Unassembled WGS sequence"/>
</dbReference>
<dbReference type="AlphaFoldDB" id="A0A1Y2DES8"/>
<keyword evidence="3" id="KW-1185">Reference proteome</keyword>
<evidence type="ECO:0000313" key="2">
    <source>
        <dbReference type="EMBL" id="ORY57792.1"/>
    </source>
</evidence>
<accession>A0A1Y2DES8</accession>
<feature type="region of interest" description="Disordered" evidence="1">
    <location>
        <begin position="124"/>
        <end position="160"/>
    </location>
</feature>
<sequence>MAPSTNPAEAQRQRSYHYRNRYQYIADYVNVNRQLDEKDFKSAAIYKRLNIPYTYQLTSIQDRYTRSTMREVATIEKRRRETESFSDFPNQSLSPTFDYTSSSNQLRVLSSAISEACELSQYSSSESARSESLPDRPISKRQKSLNPHRTHSTSSYTQDSFEARIQAIDILRREEEARVETSKR</sequence>
<dbReference type="GeneID" id="63775071"/>
<evidence type="ECO:0000256" key="1">
    <source>
        <dbReference type="SAM" id="MobiDB-lite"/>
    </source>
</evidence>
<proteinExistence type="predicted"/>
<comment type="caution">
    <text evidence="2">The sequence shown here is derived from an EMBL/GenBank/DDBJ whole genome shotgun (WGS) entry which is preliminary data.</text>
</comment>
<dbReference type="EMBL" id="MCFJ01000018">
    <property type="protein sequence ID" value="ORY57792.1"/>
    <property type="molecule type" value="Genomic_DNA"/>
</dbReference>
<organism evidence="2 3">
    <name type="scientific">Pseudomassariella vexata</name>
    <dbReference type="NCBI Taxonomy" id="1141098"/>
    <lineage>
        <taxon>Eukaryota</taxon>
        <taxon>Fungi</taxon>
        <taxon>Dikarya</taxon>
        <taxon>Ascomycota</taxon>
        <taxon>Pezizomycotina</taxon>
        <taxon>Sordariomycetes</taxon>
        <taxon>Xylariomycetidae</taxon>
        <taxon>Amphisphaeriales</taxon>
        <taxon>Pseudomassariaceae</taxon>
        <taxon>Pseudomassariella</taxon>
    </lineage>
</organism>
<evidence type="ECO:0000313" key="3">
    <source>
        <dbReference type="Proteomes" id="UP000193689"/>
    </source>
</evidence>
<gene>
    <name evidence="2" type="ORF">BCR38DRAFT_413706</name>
</gene>
<name>A0A1Y2DES8_9PEZI</name>
<feature type="compositionally biased region" description="Basic and acidic residues" evidence="1">
    <location>
        <begin position="128"/>
        <end position="138"/>
    </location>
</feature>
<dbReference type="InParanoid" id="A0A1Y2DES8"/>
<protein>
    <submittedName>
        <fullName evidence="2">Uncharacterized protein</fullName>
    </submittedName>
</protein>
<dbReference type="RefSeq" id="XP_040710921.1">
    <property type="nucleotide sequence ID" value="XM_040858859.1"/>
</dbReference>
<reference evidence="2 3" key="1">
    <citation type="submission" date="2016-07" db="EMBL/GenBank/DDBJ databases">
        <title>Pervasive Adenine N6-methylation of Active Genes in Fungi.</title>
        <authorList>
            <consortium name="DOE Joint Genome Institute"/>
            <person name="Mondo S.J."/>
            <person name="Dannebaum R.O."/>
            <person name="Kuo R.C."/>
            <person name="Labutti K."/>
            <person name="Haridas S."/>
            <person name="Kuo A."/>
            <person name="Salamov A."/>
            <person name="Ahrendt S.R."/>
            <person name="Lipzen A."/>
            <person name="Sullivan W."/>
            <person name="Andreopoulos W.B."/>
            <person name="Clum A."/>
            <person name="Lindquist E."/>
            <person name="Daum C."/>
            <person name="Ramamoorthy G.K."/>
            <person name="Gryganskyi A."/>
            <person name="Culley D."/>
            <person name="Magnuson J.K."/>
            <person name="James T.Y."/>
            <person name="O'Malley M.A."/>
            <person name="Stajich J.E."/>
            <person name="Spatafora J.W."/>
            <person name="Visel A."/>
            <person name="Grigoriev I.V."/>
        </authorList>
    </citation>
    <scope>NUCLEOTIDE SEQUENCE [LARGE SCALE GENOMIC DNA]</scope>
    <source>
        <strain evidence="2 3">CBS 129021</strain>
    </source>
</reference>